<dbReference type="Proteomes" id="UP000257109">
    <property type="component" value="Unassembled WGS sequence"/>
</dbReference>
<name>A0A371FYZ2_MUCPR</name>
<evidence type="ECO:0000256" key="1">
    <source>
        <dbReference type="SAM" id="Phobius"/>
    </source>
</evidence>
<organism evidence="2 3">
    <name type="scientific">Mucuna pruriens</name>
    <name type="common">Velvet bean</name>
    <name type="synonym">Dolichos pruriens</name>
    <dbReference type="NCBI Taxonomy" id="157652"/>
    <lineage>
        <taxon>Eukaryota</taxon>
        <taxon>Viridiplantae</taxon>
        <taxon>Streptophyta</taxon>
        <taxon>Embryophyta</taxon>
        <taxon>Tracheophyta</taxon>
        <taxon>Spermatophyta</taxon>
        <taxon>Magnoliopsida</taxon>
        <taxon>eudicotyledons</taxon>
        <taxon>Gunneridae</taxon>
        <taxon>Pentapetalae</taxon>
        <taxon>rosids</taxon>
        <taxon>fabids</taxon>
        <taxon>Fabales</taxon>
        <taxon>Fabaceae</taxon>
        <taxon>Papilionoideae</taxon>
        <taxon>50 kb inversion clade</taxon>
        <taxon>NPAAA clade</taxon>
        <taxon>indigoferoid/millettioid clade</taxon>
        <taxon>Phaseoleae</taxon>
        <taxon>Mucuna</taxon>
    </lineage>
</organism>
<protein>
    <submittedName>
        <fullName evidence="2">Uncharacterized protein</fullName>
    </submittedName>
</protein>
<feature type="transmembrane region" description="Helical" evidence="1">
    <location>
        <begin position="17"/>
        <end position="38"/>
    </location>
</feature>
<gene>
    <name evidence="2" type="ORF">CR513_35611</name>
</gene>
<feature type="non-terminal residue" evidence="2">
    <location>
        <position position="1"/>
    </location>
</feature>
<dbReference type="EMBL" id="QJKJ01007352">
    <property type="protein sequence ID" value="RDX83470.1"/>
    <property type="molecule type" value="Genomic_DNA"/>
</dbReference>
<keyword evidence="3" id="KW-1185">Reference proteome</keyword>
<reference evidence="2" key="1">
    <citation type="submission" date="2018-05" db="EMBL/GenBank/DDBJ databases">
        <title>Draft genome of Mucuna pruriens seed.</title>
        <authorList>
            <person name="Nnadi N.E."/>
            <person name="Vos R."/>
            <person name="Hasami M.H."/>
            <person name="Devisetty U.K."/>
            <person name="Aguiy J.C."/>
        </authorList>
    </citation>
    <scope>NUCLEOTIDE SEQUENCE [LARGE SCALE GENOMIC DNA]</scope>
    <source>
        <strain evidence="2">JCA_2017</strain>
    </source>
</reference>
<dbReference type="AlphaFoldDB" id="A0A371FYZ2"/>
<comment type="caution">
    <text evidence="2">The sequence shown here is derived from an EMBL/GenBank/DDBJ whole genome shotgun (WGS) entry which is preliminary data.</text>
</comment>
<accession>A0A371FYZ2</accession>
<evidence type="ECO:0000313" key="2">
    <source>
        <dbReference type="EMBL" id="RDX83470.1"/>
    </source>
</evidence>
<sequence>MVLPNVYFKHHNNMMKYIYLHVIANFAMIYSYHVFLLVKLRLLEHAVERVNLTISMHKYIAEDGPHFTEVAYRLIAKTSGRPFC</sequence>
<keyword evidence="1" id="KW-1133">Transmembrane helix</keyword>
<proteinExistence type="predicted"/>
<evidence type="ECO:0000313" key="3">
    <source>
        <dbReference type="Proteomes" id="UP000257109"/>
    </source>
</evidence>
<keyword evidence="1" id="KW-0812">Transmembrane</keyword>
<keyword evidence="1" id="KW-0472">Membrane</keyword>